<evidence type="ECO:0000313" key="7">
    <source>
        <dbReference type="Proteomes" id="UP000275078"/>
    </source>
</evidence>
<dbReference type="InterPro" id="IPR015943">
    <property type="entry name" value="WD40/YVTN_repeat-like_dom_sf"/>
</dbReference>
<evidence type="ECO:0000256" key="5">
    <source>
        <dbReference type="SAM" id="MobiDB-lite"/>
    </source>
</evidence>
<dbReference type="Proteomes" id="UP000275078">
    <property type="component" value="Unassembled WGS sequence"/>
</dbReference>
<name>A0A3N4IAX1_ASCIM</name>
<dbReference type="PRINTS" id="PR00320">
    <property type="entry name" value="GPROTEINBRPT"/>
</dbReference>
<gene>
    <name evidence="6" type="ORF">BJ508DRAFT_414530</name>
</gene>
<dbReference type="Pfam" id="PF00400">
    <property type="entry name" value="WD40"/>
    <property type="match status" value="4"/>
</dbReference>
<evidence type="ECO:0000256" key="1">
    <source>
        <dbReference type="ARBA" id="ARBA00007830"/>
    </source>
</evidence>
<feature type="repeat" description="WD" evidence="4">
    <location>
        <begin position="72"/>
        <end position="113"/>
    </location>
</feature>
<feature type="compositionally biased region" description="Low complexity" evidence="5">
    <location>
        <begin position="7"/>
        <end position="19"/>
    </location>
</feature>
<dbReference type="PROSITE" id="PS50294">
    <property type="entry name" value="WD_REPEATS_REGION"/>
    <property type="match status" value="2"/>
</dbReference>
<evidence type="ECO:0000256" key="2">
    <source>
        <dbReference type="ARBA" id="ARBA00022574"/>
    </source>
</evidence>
<dbReference type="InterPro" id="IPR001680">
    <property type="entry name" value="WD40_rpt"/>
</dbReference>
<dbReference type="Gene3D" id="2.130.10.10">
    <property type="entry name" value="YVTN repeat-like/Quinoprotein amine dehydrogenase"/>
    <property type="match status" value="1"/>
</dbReference>
<proteinExistence type="inferred from homology"/>
<evidence type="ECO:0000256" key="3">
    <source>
        <dbReference type="ARBA" id="ARBA00022737"/>
    </source>
</evidence>
<evidence type="ECO:0000256" key="4">
    <source>
        <dbReference type="PROSITE-ProRule" id="PRU00221"/>
    </source>
</evidence>
<dbReference type="OrthoDB" id="256303at2759"/>
<protein>
    <submittedName>
        <fullName evidence="6">WD40 repeat-like protein</fullName>
    </submittedName>
</protein>
<keyword evidence="7" id="KW-1185">Reference proteome</keyword>
<accession>A0A3N4IAX1</accession>
<dbReference type="SUPFAM" id="SSF50978">
    <property type="entry name" value="WD40 repeat-like"/>
    <property type="match status" value="1"/>
</dbReference>
<feature type="repeat" description="WD" evidence="4">
    <location>
        <begin position="262"/>
        <end position="287"/>
    </location>
</feature>
<organism evidence="6 7">
    <name type="scientific">Ascobolus immersus RN42</name>
    <dbReference type="NCBI Taxonomy" id="1160509"/>
    <lineage>
        <taxon>Eukaryota</taxon>
        <taxon>Fungi</taxon>
        <taxon>Dikarya</taxon>
        <taxon>Ascomycota</taxon>
        <taxon>Pezizomycotina</taxon>
        <taxon>Pezizomycetes</taxon>
        <taxon>Pezizales</taxon>
        <taxon>Ascobolaceae</taxon>
        <taxon>Ascobolus</taxon>
    </lineage>
</organism>
<dbReference type="InterPro" id="IPR036322">
    <property type="entry name" value="WD40_repeat_dom_sf"/>
</dbReference>
<dbReference type="SMART" id="SM00320">
    <property type="entry name" value="WD40"/>
    <property type="match status" value="4"/>
</dbReference>
<dbReference type="FunFam" id="2.130.10.10:FF:000190">
    <property type="entry name" value="Nuclear pore complex subunit"/>
    <property type="match status" value="1"/>
</dbReference>
<dbReference type="PROSITE" id="PS50082">
    <property type="entry name" value="WD_REPEATS_2"/>
    <property type="match status" value="3"/>
</dbReference>
<feature type="region of interest" description="Disordered" evidence="5">
    <location>
        <begin position="1"/>
        <end position="26"/>
    </location>
</feature>
<dbReference type="STRING" id="1160509.A0A3N4IAX1"/>
<keyword evidence="2 4" id="KW-0853">WD repeat</keyword>
<feature type="repeat" description="WD" evidence="4">
    <location>
        <begin position="113"/>
        <end position="157"/>
    </location>
</feature>
<comment type="similarity">
    <text evidence="1">Belongs to the WD repeat rae1 family.</text>
</comment>
<sequence length="358" mass="39434">MAFFGASQPSQSGSSSTTGDLKNDVEITSAPEDGVSEIQFSSAADYLAVSSWDRKVRVYEIAPTGQSQGKFFYEHDGPVLSCCWSKDGTKLASAGADRVVKLYDVQSSAQTQVGQHDSPIRTVRFVDVGNANGMLVTGSWDKTIRYWDVRQQQSVATVHLPERVYSMDVQQQLLVIGLAERHVCIINLSNPTAIYKSIQSPLKWQTRVVSCFPNATGFAIGSTEGRCAIQYVEDKDTSLNFSFKCHRETPPNTRDVTNVFSVNAISFHPTYGTFSTAGSDGTFHFWDKDAKHRLKGYPSVGGTISATAFNRSGGIFAYAISYDWSKGFHGNQPDVNPKLMLHAIREDEAKPRSIAKKR</sequence>
<evidence type="ECO:0000313" key="6">
    <source>
        <dbReference type="EMBL" id="RPA81818.1"/>
    </source>
</evidence>
<dbReference type="InterPro" id="IPR020472">
    <property type="entry name" value="WD40_PAC1"/>
</dbReference>
<dbReference type="AlphaFoldDB" id="A0A3N4IAX1"/>
<dbReference type="EMBL" id="ML119676">
    <property type="protein sequence ID" value="RPA81818.1"/>
    <property type="molecule type" value="Genomic_DNA"/>
</dbReference>
<reference evidence="6 7" key="1">
    <citation type="journal article" date="2018" name="Nat. Ecol. Evol.">
        <title>Pezizomycetes genomes reveal the molecular basis of ectomycorrhizal truffle lifestyle.</title>
        <authorList>
            <person name="Murat C."/>
            <person name="Payen T."/>
            <person name="Noel B."/>
            <person name="Kuo A."/>
            <person name="Morin E."/>
            <person name="Chen J."/>
            <person name="Kohler A."/>
            <person name="Krizsan K."/>
            <person name="Balestrini R."/>
            <person name="Da Silva C."/>
            <person name="Montanini B."/>
            <person name="Hainaut M."/>
            <person name="Levati E."/>
            <person name="Barry K.W."/>
            <person name="Belfiori B."/>
            <person name="Cichocki N."/>
            <person name="Clum A."/>
            <person name="Dockter R.B."/>
            <person name="Fauchery L."/>
            <person name="Guy J."/>
            <person name="Iotti M."/>
            <person name="Le Tacon F."/>
            <person name="Lindquist E.A."/>
            <person name="Lipzen A."/>
            <person name="Malagnac F."/>
            <person name="Mello A."/>
            <person name="Molinier V."/>
            <person name="Miyauchi S."/>
            <person name="Poulain J."/>
            <person name="Riccioni C."/>
            <person name="Rubini A."/>
            <person name="Sitrit Y."/>
            <person name="Splivallo R."/>
            <person name="Traeger S."/>
            <person name="Wang M."/>
            <person name="Zifcakova L."/>
            <person name="Wipf D."/>
            <person name="Zambonelli A."/>
            <person name="Paolocci F."/>
            <person name="Nowrousian M."/>
            <person name="Ottonello S."/>
            <person name="Baldrian P."/>
            <person name="Spatafora J.W."/>
            <person name="Henrissat B."/>
            <person name="Nagy L.G."/>
            <person name="Aury J.M."/>
            <person name="Wincker P."/>
            <person name="Grigoriev I.V."/>
            <person name="Bonfante P."/>
            <person name="Martin F.M."/>
        </authorList>
    </citation>
    <scope>NUCLEOTIDE SEQUENCE [LARGE SCALE GENOMIC DNA]</scope>
    <source>
        <strain evidence="6 7">RN42</strain>
    </source>
</reference>
<dbReference type="PANTHER" id="PTHR10971">
    <property type="entry name" value="MRNA EXPORT FACTOR AND BUB3"/>
    <property type="match status" value="1"/>
</dbReference>
<keyword evidence="3" id="KW-0677">Repeat</keyword>